<dbReference type="OrthoDB" id="568963at2"/>
<evidence type="ECO:0000256" key="1">
    <source>
        <dbReference type="SAM" id="Phobius"/>
    </source>
</evidence>
<dbReference type="AlphaFoldDB" id="A0A401ICF0"/>
<accession>A0A401ICF0</accession>
<proteinExistence type="predicted"/>
<feature type="transmembrane region" description="Helical" evidence="1">
    <location>
        <begin position="20"/>
        <end position="45"/>
    </location>
</feature>
<dbReference type="Proteomes" id="UP000287247">
    <property type="component" value="Unassembled WGS sequence"/>
</dbReference>
<organism evidence="2 3">
    <name type="scientific">Aphanothece sacrum FPU1</name>
    <dbReference type="NCBI Taxonomy" id="1920663"/>
    <lineage>
        <taxon>Bacteria</taxon>
        <taxon>Bacillati</taxon>
        <taxon>Cyanobacteriota</taxon>
        <taxon>Cyanophyceae</taxon>
        <taxon>Oscillatoriophycideae</taxon>
        <taxon>Chroococcales</taxon>
        <taxon>Aphanothecaceae</taxon>
        <taxon>Aphanothece</taxon>
    </lineage>
</organism>
<gene>
    <name evidence="2" type="ORF">AsFPU1_0338</name>
</gene>
<keyword evidence="3" id="KW-1185">Reference proteome</keyword>
<evidence type="ECO:0000313" key="2">
    <source>
        <dbReference type="EMBL" id="GBF78947.1"/>
    </source>
</evidence>
<protein>
    <submittedName>
        <fullName evidence="2">Prepilin-type N-terminal cleavage/methylation domain-containing protein</fullName>
    </submittedName>
</protein>
<dbReference type="EMBL" id="BDQK01000001">
    <property type="protein sequence ID" value="GBF78947.1"/>
    <property type="molecule type" value="Genomic_DNA"/>
</dbReference>
<sequence>MLKIYLQLLQKKRRSAGWTLAELMIAAALTLVVVGAAGFGLVTILRENKMANATGEMQYDSNRAGAFISEEIRNASMIENDNIMTSTGAIDKTGLDTIAPSFKYQTGDSRQPILVLKIPGIAERVIYYIETSASPWRGPLVIRRWGPGLLSTGTYSSNKEPGDWKGNVLIDMVAQTVDSNKKKCKNSVLKTSDTKSTDATKNWYRIPQSDADVKGFFICVRDDGQLAEVHTQATTSNQQQMDKMASKIEQSRYRSKFNYDVVTQVFARSRADGAVGLKFPDYSLLPGGLYPNEKGNLKITILSTNLPCQPGVSGKEDVKVTSVQTMDLGNSPTAYKDGGTTALPMIPTTIVKFTVSEDNTSGCDPTGYLEITTGDINKTQREIVYGTNGESLSSIIKDTTALATAKTILQGKGLLDSTGNNLKLADNQVVYFAELSKQVISPEIVNGKVTQVITQETDPVLDDTIFLVELLP</sequence>
<evidence type="ECO:0000313" key="3">
    <source>
        <dbReference type="Proteomes" id="UP000287247"/>
    </source>
</evidence>
<keyword evidence="1" id="KW-1133">Transmembrane helix</keyword>
<keyword evidence="1" id="KW-0472">Membrane</keyword>
<comment type="caution">
    <text evidence="2">The sequence shown here is derived from an EMBL/GenBank/DDBJ whole genome shotgun (WGS) entry which is preliminary data.</text>
</comment>
<dbReference type="RefSeq" id="WP_124977648.1">
    <property type="nucleotide sequence ID" value="NZ_BDQK01000001.1"/>
</dbReference>
<name>A0A401ICF0_APHSA</name>
<reference evidence="3" key="1">
    <citation type="submission" date="2017-05" db="EMBL/GenBank/DDBJ databases">
        <title>Physiological properties and genetic analysis related to exopolysaccharide production of fresh-water unicellular cyanobacterium Aphanothece sacrum, Suizenji Nori, that has been cultured as a food source in Japan.</title>
        <authorList>
            <person name="Kanesaki Y."/>
            <person name="Yoshikawa S."/>
            <person name="Ohki K."/>
        </authorList>
    </citation>
    <scope>NUCLEOTIDE SEQUENCE [LARGE SCALE GENOMIC DNA]</scope>
    <source>
        <strain evidence="3">FPU1</strain>
    </source>
</reference>
<keyword evidence="1" id="KW-0812">Transmembrane</keyword>